<reference evidence="2 3" key="1">
    <citation type="submission" date="2020-02" db="EMBL/GenBank/DDBJ databases">
        <title>Draft genome sequence of Haematococcus lacustris strain NIES-144.</title>
        <authorList>
            <person name="Morimoto D."/>
            <person name="Nakagawa S."/>
            <person name="Yoshida T."/>
            <person name="Sawayama S."/>
        </authorList>
    </citation>
    <scope>NUCLEOTIDE SEQUENCE [LARGE SCALE GENOMIC DNA]</scope>
    <source>
        <strain evidence="2 3">NIES-144</strain>
    </source>
</reference>
<dbReference type="AlphaFoldDB" id="A0A699ZLD3"/>
<evidence type="ECO:0000313" key="2">
    <source>
        <dbReference type="EMBL" id="GFH19736.1"/>
    </source>
</evidence>
<comment type="caution">
    <text evidence="2">The sequence shown here is derived from an EMBL/GenBank/DDBJ whole genome shotgun (WGS) entry which is preliminary data.</text>
</comment>
<keyword evidence="3" id="KW-1185">Reference proteome</keyword>
<protein>
    <recommendedName>
        <fullName evidence="4">BTB domain-containing protein</fullName>
    </recommendedName>
</protein>
<proteinExistence type="predicted"/>
<organism evidence="2 3">
    <name type="scientific">Haematococcus lacustris</name>
    <name type="common">Green alga</name>
    <name type="synonym">Haematococcus pluvialis</name>
    <dbReference type="NCBI Taxonomy" id="44745"/>
    <lineage>
        <taxon>Eukaryota</taxon>
        <taxon>Viridiplantae</taxon>
        <taxon>Chlorophyta</taxon>
        <taxon>core chlorophytes</taxon>
        <taxon>Chlorophyceae</taxon>
        <taxon>CS clade</taxon>
        <taxon>Chlamydomonadales</taxon>
        <taxon>Haematococcaceae</taxon>
        <taxon>Haematococcus</taxon>
    </lineage>
</organism>
<evidence type="ECO:0008006" key="4">
    <source>
        <dbReference type="Google" id="ProtNLM"/>
    </source>
</evidence>
<dbReference type="EMBL" id="BLLF01001513">
    <property type="protein sequence ID" value="GFH19736.1"/>
    <property type="molecule type" value="Genomic_DNA"/>
</dbReference>
<accession>A0A699ZLD3</accession>
<feature type="region of interest" description="Disordered" evidence="1">
    <location>
        <begin position="62"/>
        <end position="85"/>
    </location>
</feature>
<name>A0A699ZLD3_HAELA</name>
<sequence length="191" mass="20533">MAIPDDIAALATHPLAECGAGLMLQCDDGELAVMRDMFKVVSPFFGQLLTSTEERVVKPAVPTGSAAGADTRAVEEGTARGSQGKARLVTPGRCIPRQWQGGQGRSRRFAMMDIHHSWQGIWRSNTGTGPDWQPGLPTVTQIDTPASHNVSTHVLHTRIYIPATYQLHTRIAQSRLAAGSRPACVTSPLTP</sequence>
<evidence type="ECO:0000256" key="1">
    <source>
        <dbReference type="SAM" id="MobiDB-lite"/>
    </source>
</evidence>
<gene>
    <name evidence="2" type="ORF">HaLaN_16739</name>
</gene>
<evidence type="ECO:0000313" key="3">
    <source>
        <dbReference type="Proteomes" id="UP000485058"/>
    </source>
</evidence>
<dbReference type="Proteomes" id="UP000485058">
    <property type="component" value="Unassembled WGS sequence"/>
</dbReference>